<proteinExistence type="inferred from homology"/>
<evidence type="ECO:0000256" key="2">
    <source>
        <dbReference type="ARBA" id="ARBA00007362"/>
    </source>
</evidence>
<feature type="transmembrane region" description="Helical" evidence="6">
    <location>
        <begin position="41"/>
        <end position="62"/>
    </location>
</feature>
<feature type="transmembrane region" description="Helical" evidence="6">
    <location>
        <begin position="195"/>
        <end position="219"/>
    </location>
</feature>
<feature type="domain" description="EamA" evidence="7">
    <location>
        <begin position="164"/>
        <end position="298"/>
    </location>
</feature>
<feature type="transmembrane region" description="Helical" evidence="6">
    <location>
        <begin position="260"/>
        <end position="276"/>
    </location>
</feature>
<dbReference type="InterPro" id="IPR050638">
    <property type="entry name" value="AA-Vitamin_Transporters"/>
</dbReference>
<dbReference type="PANTHER" id="PTHR32322:SF2">
    <property type="entry name" value="EAMA DOMAIN-CONTAINING PROTEIN"/>
    <property type="match status" value="1"/>
</dbReference>
<evidence type="ECO:0000313" key="8">
    <source>
        <dbReference type="EMBL" id="OLS60101.1"/>
    </source>
</evidence>
<reference evidence="8 9" key="1">
    <citation type="submission" date="2016-10" db="EMBL/GenBank/DDBJ databases">
        <title>Genome Sequence of Pseudomonas putida GM4FR.</title>
        <authorList>
            <person name="Poehlein A."/>
            <person name="Wemheuer F."/>
            <person name="Hollensteiner J."/>
            <person name="Wemheuer B."/>
        </authorList>
    </citation>
    <scope>NUCLEOTIDE SEQUENCE [LARGE SCALE GENOMIC DNA]</scope>
    <source>
        <strain evidence="8 9">GM4FR</strain>
    </source>
</reference>
<feature type="transmembrane region" description="Helical" evidence="6">
    <location>
        <begin position="225"/>
        <end position="248"/>
    </location>
</feature>
<comment type="caution">
    <text evidence="8">The sequence shown here is derived from an EMBL/GenBank/DDBJ whole genome shotgun (WGS) entry which is preliminary data.</text>
</comment>
<dbReference type="Pfam" id="PF00892">
    <property type="entry name" value="EamA"/>
    <property type="match status" value="2"/>
</dbReference>
<evidence type="ECO:0000256" key="4">
    <source>
        <dbReference type="ARBA" id="ARBA00022989"/>
    </source>
</evidence>
<dbReference type="EMBL" id="MKZO01000054">
    <property type="protein sequence ID" value="OLS60101.1"/>
    <property type="molecule type" value="Genomic_DNA"/>
</dbReference>
<sequence length="320" mass="33622">MQDHNSSFPRPLALLILATLACAFAGNHVAARVAFDDGAGLLVAILCRSGITALVLLGLVMLGSDPLRQTATTWRWQIVAGLCVAVQSYCIYSAVARIPVGVALLVVNLSPVFLALITWLLGGPAPTRRALGLMALIILGLLVVLDVPRIILQAQAVNRDWYEGVVFCLVAAVAFACALWITHNRLAGMPGKVRSCLTMLVVFVAAAALGGAGAIPGGLEIPRSLAGWSALCVLVMLYGAAFSALFILMPRLDITRNAPAMNVEPVAALLLGWLVLGQQVGYLQIVGASMVLGGILLLAQTRGHQGPVHGSLRQKNGKRC</sequence>
<dbReference type="OrthoDB" id="8682842at2"/>
<feature type="domain" description="EamA" evidence="7">
    <location>
        <begin position="14"/>
        <end position="145"/>
    </location>
</feature>
<evidence type="ECO:0000256" key="1">
    <source>
        <dbReference type="ARBA" id="ARBA00004141"/>
    </source>
</evidence>
<keyword evidence="4 6" id="KW-1133">Transmembrane helix</keyword>
<gene>
    <name evidence="8" type="ORF">PSEMO_50270</name>
</gene>
<protein>
    <recommendedName>
        <fullName evidence="7">EamA domain-containing protein</fullName>
    </recommendedName>
</protein>
<feature type="transmembrane region" description="Helical" evidence="6">
    <location>
        <begin position="74"/>
        <end position="95"/>
    </location>
</feature>
<dbReference type="InterPro" id="IPR037185">
    <property type="entry name" value="EmrE-like"/>
</dbReference>
<dbReference type="Proteomes" id="UP000186736">
    <property type="component" value="Unassembled WGS sequence"/>
</dbReference>
<comment type="subcellular location">
    <subcellularLocation>
        <location evidence="1">Membrane</location>
        <topology evidence="1">Multi-pass membrane protein</topology>
    </subcellularLocation>
</comment>
<keyword evidence="5 6" id="KW-0472">Membrane</keyword>
<evidence type="ECO:0000256" key="3">
    <source>
        <dbReference type="ARBA" id="ARBA00022692"/>
    </source>
</evidence>
<evidence type="ECO:0000259" key="7">
    <source>
        <dbReference type="Pfam" id="PF00892"/>
    </source>
</evidence>
<evidence type="ECO:0000256" key="5">
    <source>
        <dbReference type="ARBA" id="ARBA00023136"/>
    </source>
</evidence>
<organism evidence="8 9">
    <name type="scientific">Pseudomonas putida</name>
    <name type="common">Arthrobacter siderocapsulatus</name>
    <dbReference type="NCBI Taxonomy" id="303"/>
    <lineage>
        <taxon>Bacteria</taxon>
        <taxon>Pseudomonadati</taxon>
        <taxon>Pseudomonadota</taxon>
        <taxon>Gammaproteobacteria</taxon>
        <taxon>Pseudomonadales</taxon>
        <taxon>Pseudomonadaceae</taxon>
        <taxon>Pseudomonas</taxon>
    </lineage>
</organism>
<feature type="transmembrane region" description="Helical" evidence="6">
    <location>
        <begin position="133"/>
        <end position="152"/>
    </location>
</feature>
<dbReference type="PANTHER" id="PTHR32322">
    <property type="entry name" value="INNER MEMBRANE TRANSPORTER"/>
    <property type="match status" value="1"/>
</dbReference>
<feature type="transmembrane region" description="Helical" evidence="6">
    <location>
        <begin position="101"/>
        <end position="121"/>
    </location>
</feature>
<evidence type="ECO:0000256" key="6">
    <source>
        <dbReference type="SAM" id="Phobius"/>
    </source>
</evidence>
<dbReference type="GO" id="GO:0016020">
    <property type="term" value="C:membrane"/>
    <property type="evidence" value="ECO:0007669"/>
    <property type="project" value="UniProtKB-SubCell"/>
</dbReference>
<comment type="similarity">
    <text evidence="2">Belongs to the EamA transporter family.</text>
</comment>
<keyword evidence="3 6" id="KW-0812">Transmembrane</keyword>
<dbReference type="Gene3D" id="1.10.3730.20">
    <property type="match status" value="2"/>
</dbReference>
<feature type="transmembrane region" description="Helical" evidence="6">
    <location>
        <begin position="282"/>
        <end position="299"/>
    </location>
</feature>
<accession>A0A1Q9QY64</accession>
<dbReference type="AlphaFoldDB" id="A0A1Q9QY64"/>
<dbReference type="SUPFAM" id="SSF103481">
    <property type="entry name" value="Multidrug resistance efflux transporter EmrE"/>
    <property type="match status" value="2"/>
</dbReference>
<dbReference type="InterPro" id="IPR000620">
    <property type="entry name" value="EamA_dom"/>
</dbReference>
<dbReference type="RefSeq" id="WP_075805738.1">
    <property type="nucleotide sequence ID" value="NZ_MKZO01000054.1"/>
</dbReference>
<evidence type="ECO:0000313" key="9">
    <source>
        <dbReference type="Proteomes" id="UP000186736"/>
    </source>
</evidence>
<name>A0A1Q9QY64_PSEPU</name>
<feature type="transmembrane region" description="Helical" evidence="6">
    <location>
        <begin position="164"/>
        <end position="183"/>
    </location>
</feature>